<feature type="transmembrane region" description="Helical" evidence="12">
    <location>
        <begin position="328"/>
        <end position="352"/>
    </location>
</feature>
<keyword evidence="6" id="KW-0598">Phosphotransferase system</keyword>
<dbReference type="NCBIfam" id="TIGR00826">
    <property type="entry name" value="EIIB_glc"/>
    <property type="match status" value="1"/>
</dbReference>
<dbReference type="InterPro" id="IPR003352">
    <property type="entry name" value="PTS_EIIC"/>
</dbReference>
<evidence type="ECO:0000256" key="1">
    <source>
        <dbReference type="ARBA" id="ARBA00004651"/>
    </source>
</evidence>
<evidence type="ECO:0000256" key="10">
    <source>
        <dbReference type="ARBA" id="ARBA00023136"/>
    </source>
</evidence>
<feature type="transmembrane region" description="Helical" evidence="12">
    <location>
        <begin position="382"/>
        <end position="404"/>
    </location>
</feature>
<evidence type="ECO:0000256" key="7">
    <source>
        <dbReference type="ARBA" id="ARBA00022692"/>
    </source>
</evidence>
<feature type="domain" description="PTS EIIB type-1" evidence="14">
    <location>
        <begin position="428"/>
        <end position="509"/>
    </location>
</feature>
<dbReference type="PROSITE" id="PS00371">
    <property type="entry name" value="PTS_EIIA_TYPE_1_HIS"/>
    <property type="match status" value="1"/>
</dbReference>
<reference evidence="16" key="1">
    <citation type="submission" date="2022-06" db="EMBL/GenBank/DDBJ databases">
        <authorList>
            <person name="Holder M.E."/>
            <person name="Ajami N.J."/>
            <person name="Petrosino J.F."/>
        </authorList>
    </citation>
    <scope>NUCLEOTIDE SEQUENCE</scope>
    <source>
        <strain evidence="16">RMA 8861</strain>
    </source>
</reference>
<dbReference type="PROSITE" id="PS51093">
    <property type="entry name" value="PTS_EIIA_TYPE_1"/>
    <property type="match status" value="1"/>
</dbReference>
<keyword evidence="17" id="KW-1185">Reference proteome</keyword>
<name>A0ABY5B280_CLOSE</name>
<dbReference type="Proteomes" id="UP001055437">
    <property type="component" value="Chromosome"/>
</dbReference>
<evidence type="ECO:0000313" key="17">
    <source>
        <dbReference type="Proteomes" id="UP001055437"/>
    </source>
</evidence>
<feature type="domain" description="PTS EIIA type-1" evidence="13">
    <location>
        <begin position="545"/>
        <end position="649"/>
    </location>
</feature>
<feature type="transmembrane region" description="Helical" evidence="12">
    <location>
        <begin position="213"/>
        <end position="235"/>
    </location>
</feature>
<feature type="domain" description="PTS EIIC type-1" evidence="15">
    <location>
        <begin position="6"/>
        <end position="416"/>
    </location>
</feature>
<feature type="transmembrane region" description="Helical" evidence="12">
    <location>
        <begin position="305"/>
        <end position="322"/>
    </location>
</feature>
<feature type="transmembrane region" description="Helical" evidence="12">
    <location>
        <begin position="92"/>
        <end position="112"/>
    </location>
</feature>
<dbReference type="InterPro" id="IPR011299">
    <property type="entry name" value="PTS_IIBC_glc"/>
</dbReference>
<keyword evidence="3" id="KW-1003">Cell membrane</keyword>
<dbReference type="Gene3D" id="3.30.1360.60">
    <property type="entry name" value="Glucose permease domain IIB"/>
    <property type="match status" value="1"/>
</dbReference>
<comment type="subcellular location">
    <subcellularLocation>
        <location evidence="1">Cell membrane</location>
        <topology evidence="1">Multi-pass membrane protein</topology>
    </subcellularLocation>
</comment>
<dbReference type="PROSITE" id="PS51103">
    <property type="entry name" value="PTS_EIIC_TYPE_1"/>
    <property type="match status" value="1"/>
</dbReference>
<evidence type="ECO:0000256" key="4">
    <source>
        <dbReference type="ARBA" id="ARBA00022597"/>
    </source>
</evidence>
<dbReference type="CDD" id="cd00212">
    <property type="entry name" value="PTS_IIB_glc"/>
    <property type="match status" value="1"/>
</dbReference>
<gene>
    <name evidence="16" type="primary">ptsG</name>
    <name evidence="16" type="ORF">NH397_02805</name>
</gene>
<dbReference type="PANTHER" id="PTHR30009">
    <property type="entry name" value="CYTOCHROME C-TYPE SYNTHESIS PROTEIN AND PTS TRANSMEMBRANE COMPONENT"/>
    <property type="match status" value="1"/>
</dbReference>
<evidence type="ECO:0000259" key="13">
    <source>
        <dbReference type="PROSITE" id="PS51093"/>
    </source>
</evidence>
<dbReference type="NCBIfam" id="TIGR00830">
    <property type="entry name" value="PTBA"/>
    <property type="match status" value="1"/>
</dbReference>
<feature type="active site" description="Phosphocysteine intermediate; for EIIB activity" evidence="11">
    <location>
        <position position="450"/>
    </location>
</feature>
<dbReference type="Pfam" id="PF00367">
    <property type="entry name" value="PTS_EIIB"/>
    <property type="match status" value="1"/>
</dbReference>
<evidence type="ECO:0000256" key="11">
    <source>
        <dbReference type="PROSITE-ProRule" id="PRU00421"/>
    </source>
</evidence>
<keyword evidence="10 12" id="KW-0472">Membrane</keyword>
<dbReference type="InterPro" id="IPR013013">
    <property type="entry name" value="PTS_EIIC_1"/>
</dbReference>
<feature type="transmembrane region" description="Helical" evidence="12">
    <location>
        <begin position="359"/>
        <end position="376"/>
    </location>
</feature>
<keyword evidence="8" id="KW-0418">Kinase</keyword>
<dbReference type="PROSITE" id="PS51098">
    <property type="entry name" value="PTS_EIIB_TYPE_1"/>
    <property type="match status" value="1"/>
</dbReference>
<feature type="transmembrane region" description="Helical" evidence="12">
    <location>
        <begin position="172"/>
        <end position="192"/>
    </location>
</feature>
<keyword evidence="5 16" id="KW-0808">Transferase</keyword>
<evidence type="ECO:0000256" key="12">
    <source>
        <dbReference type="SAM" id="Phobius"/>
    </source>
</evidence>
<dbReference type="GeneID" id="303561103"/>
<dbReference type="GO" id="GO:0016740">
    <property type="term" value="F:transferase activity"/>
    <property type="evidence" value="ECO:0007669"/>
    <property type="project" value="UniProtKB-KW"/>
</dbReference>
<evidence type="ECO:0000256" key="8">
    <source>
        <dbReference type="ARBA" id="ARBA00022777"/>
    </source>
</evidence>
<keyword evidence="9 12" id="KW-1133">Transmembrane helix</keyword>
<feature type="transmembrane region" description="Helical" evidence="12">
    <location>
        <begin position="20"/>
        <end position="39"/>
    </location>
</feature>
<keyword evidence="2" id="KW-0813">Transport</keyword>
<organism evidence="16 17">
    <name type="scientific">Clostridium septicum</name>
    <dbReference type="NCBI Taxonomy" id="1504"/>
    <lineage>
        <taxon>Bacteria</taxon>
        <taxon>Bacillati</taxon>
        <taxon>Bacillota</taxon>
        <taxon>Clostridia</taxon>
        <taxon>Eubacteriales</taxon>
        <taxon>Clostridiaceae</taxon>
        <taxon>Clostridium</taxon>
    </lineage>
</organism>
<sequence length="680" mass="74774">MRESIKNIFGGLQRIGKALMLPVALLPAAGLLLGLGVILQNPNFLDSAPILNLDWIRSMAIIMESSGNIIFNNLPLIFAVGVAVGLCDGDGVAGLAAIVGFLILNVTMGIAGGISTDMVSESPIYAYVLGIPTLQTGVFGGIIVGLVSSYLYHKFYNIELPEFLGFFSGKRFVPIVTALSGLVIGLILSFIWPTIQYSLINFSRSLIYANQTIAAFVFGVVERALIPFGLHHIWYNPFWYQFGEYTNAAGQVIMGDQTIFFAQLKDGVTITAGTFMTGKFPFMMFGLPAAALAMYHESYSENRKAIAGLLFSAALTSFLTGITEPIEFTFIFVAPVLFAIHCIFAGLSFMLMQLLNVKIGLTFSGGLIDFLIFGVFPNKTPWYFVIIVGIIFSIIYYIGFRFIIRKLDLETPGREEEEFGVDINLQGSELANKILSALGGKSNVTYLDSCVTRLRVTVLDLSQVRKGNLRSLGAAGIMTVGNNLQIIFGPKSDIIKEQIKDVIEGRVLKEIPKKKVNIMNKGIDTGMKIFIPVSGKLIALENVPDDVFSMKLIGDGFAIDPIENLLFSPVKGEIISILPTKHSITIRTEDGLDVFIHIGIDTVKLKGEGFDVFVKENDIVDVGDKLIEFPNYLMAEKIKSKVIPVIFRNLPRGEFVYFEENKLVQAKDKNLIQIHKKIES</sequence>
<feature type="transmembrane region" description="Helical" evidence="12">
    <location>
        <begin position="124"/>
        <end position="152"/>
    </location>
</feature>
<evidence type="ECO:0000259" key="14">
    <source>
        <dbReference type="PROSITE" id="PS51098"/>
    </source>
</evidence>
<dbReference type="InterPro" id="IPR001127">
    <property type="entry name" value="PTS_EIIA_1_perm"/>
</dbReference>
<dbReference type="RefSeq" id="WP_162925976.1">
    <property type="nucleotide sequence ID" value="NZ_CABMIZ010000004.1"/>
</dbReference>
<evidence type="ECO:0000256" key="9">
    <source>
        <dbReference type="ARBA" id="ARBA00022989"/>
    </source>
</evidence>
<dbReference type="InterPro" id="IPR011055">
    <property type="entry name" value="Dup_hybrid_motif"/>
</dbReference>
<dbReference type="PROSITE" id="PS01035">
    <property type="entry name" value="PTS_EIIB_TYPE_1_CYS"/>
    <property type="match status" value="1"/>
</dbReference>
<dbReference type="InterPro" id="IPR018113">
    <property type="entry name" value="PTrfase_EIIB_Cys"/>
</dbReference>
<evidence type="ECO:0000259" key="15">
    <source>
        <dbReference type="PROSITE" id="PS51103"/>
    </source>
</evidence>
<evidence type="ECO:0000313" key="16">
    <source>
        <dbReference type="EMBL" id="USS01383.1"/>
    </source>
</evidence>
<evidence type="ECO:0000256" key="6">
    <source>
        <dbReference type="ARBA" id="ARBA00022683"/>
    </source>
</evidence>
<dbReference type="SUPFAM" id="SSF51261">
    <property type="entry name" value="Duplicated hybrid motif"/>
    <property type="match status" value="1"/>
</dbReference>
<feature type="transmembrane region" description="Helical" evidence="12">
    <location>
        <begin position="60"/>
        <end position="86"/>
    </location>
</feature>
<dbReference type="InterPro" id="IPR001996">
    <property type="entry name" value="PTS_IIB_1"/>
</dbReference>
<dbReference type="Pfam" id="PF00358">
    <property type="entry name" value="PTS_EIIA_1"/>
    <property type="match status" value="1"/>
</dbReference>
<dbReference type="InterPro" id="IPR050429">
    <property type="entry name" value="PTS_Glucose_EIICBA"/>
</dbReference>
<dbReference type="Pfam" id="PF02378">
    <property type="entry name" value="PTS_EIIC"/>
    <property type="match status" value="1"/>
</dbReference>
<dbReference type="PANTHER" id="PTHR30009:SF20">
    <property type="entry name" value="PTS SYSTEM GLUCOSE-SPECIFIC EIICB COMPONENT-RELATED"/>
    <property type="match status" value="1"/>
</dbReference>
<feature type="transmembrane region" description="Helical" evidence="12">
    <location>
        <begin position="270"/>
        <end position="293"/>
    </location>
</feature>
<dbReference type="EC" id="2.7.1.199" evidence="16"/>
<protein>
    <submittedName>
        <fullName evidence="16">Glucose-specific PTS transporter subunit IIBC</fullName>
        <ecNumber evidence="16">2.7.1.199</ecNumber>
    </submittedName>
</protein>
<keyword evidence="4" id="KW-0762">Sugar transport</keyword>
<dbReference type="NCBIfam" id="TIGR02002">
    <property type="entry name" value="PTS-II-BC-glcB"/>
    <property type="match status" value="1"/>
</dbReference>
<evidence type="ECO:0000256" key="5">
    <source>
        <dbReference type="ARBA" id="ARBA00022679"/>
    </source>
</evidence>
<dbReference type="SUPFAM" id="SSF55604">
    <property type="entry name" value="Glucose permease domain IIB"/>
    <property type="match status" value="1"/>
</dbReference>
<keyword evidence="7 12" id="KW-0812">Transmembrane</keyword>
<dbReference type="InterPro" id="IPR036878">
    <property type="entry name" value="Glu_permease_IIB"/>
</dbReference>
<dbReference type="EMBL" id="CP099799">
    <property type="protein sequence ID" value="USS01383.1"/>
    <property type="molecule type" value="Genomic_DNA"/>
</dbReference>
<dbReference type="Gene3D" id="2.70.70.10">
    <property type="entry name" value="Glucose Permease (Domain IIA)"/>
    <property type="match status" value="1"/>
</dbReference>
<evidence type="ECO:0000256" key="3">
    <source>
        <dbReference type="ARBA" id="ARBA00022475"/>
    </source>
</evidence>
<accession>A0ABY5B280</accession>
<proteinExistence type="predicted"/>
<evidence type="ECO:0000256" key="2">
    <source>
        <dbReference type="ARBA" id="ARBA00022448"/>
    </source>
</evidence>